<gene>
    <name evidence="2" type="ORF">NCTC10797_03475</name>
</gene>
<dbReference type="GO" id="GO:0044877">
    <property type="term" value="F:protein-containing complex binding"/>
    <property type="evidence" value="ECO:0007669"/>
    <property type="project" value="TreeGrafter"/>
</dbReference>
<accession>A0A4U8W452</accession>
<dbReference type="AlphaFoldDB" id="A0A4U8W452"/>
<dbReference type="RefSeq" id="WP_130917814.1">
    <property type="nucleotide sequence ID" value="NZ_LR215973.1"/>
</dbReference>
<feature type="domain" description="NAD(P)-binding" evidence="1">
    <location>
        <begin position="8"/>
        <end position="134"/>
    </location>
</feature>
<reference evidence="2 3" key="1">
    <citation type="submission" date="2019-02" db="EMBL/GenBank/DDBJ databases">
        <authorList>
            <consortium name="Pathogen Informatics"/>
        </authorList>
    </citation>
    <scope>NUCLEOTIDE SEQUENCE [LARGE SCALE GENOMIC DNA]</scope>
    <source>
        <strain evidence="2 3">3012STDY6756504</strain>
    </source>
</reference>
<evidence type="ECO:0000313" key="2">
    <source>
        <dbReference type="EMBL" id="VFA99689.1"/>
    </source>
</evidence>
<dbReference type="Pfam" id="PF13460">
    <property type="entry name" value="NAD_binding_10"/>
    <property type="match status" value="1"/>
</dbReference>
<name>A0A4U8W452_9NOCA</name>
<dbReference type="Gene3D" id="3.40.50.720">
    <property type="entry name" value="NAD(P)-binding Rossmann-like Domain"/>
    <property type="match status" value="1"/>
</dbReference>
<dbReference type="InterPro" id="IPR051207">
    <property type="entry name" value="ComplexI_NDUFA9_subunit"/>
</dbReference>
<dbReference type="PANTHER" id="PTHR12126:SF11">
    <property type="entry name" value="NADH DEHYDROGENASE [UBIQUINONE] 1 ALPHA SUBCOMPLEX SUBUNIT 9, MITOCHONDRIAL"/>
    <property type="match status" value="1"/>
</dbReference>
<dbReference type="PANTHER" id="PTHR12126">
    <property type="entry name" value="NADH-UBIQUINONE OXIDOREDUCTASE 39 KDA SUBUNIT-RELATED"/>
    <property type="match status" value="1"/>
</dbReference>
<protein>
    <submittedName>
        <fullName evidence="2">NADH-flavin reductase</fullName>
    </submittedName>
</protein>
<sequence length="249" mass="26893">MSTVLVTGGTGKLGRAVVERLTGRGREVRVLSRTPGAGRAVGDLRTGTGLEEAVEGVDVVVHCATTYGRGDVVAARRLVDAISRTGGAPHLVNISIAGVDRIPLPYYRAKLAAEEVISGSGLPWTNLRAAQFHNLLATIFDVQRWLPVTFAPAGFRFQPIDIGTVADHLAELAVHTPVGRAPDLGGPRIHSLRELAEIHRSVVQRRRPILSPRLPGKIARGYTEGWNLVPDNPRGTVTFEGFLRERTSR</sequence>
<dbReference type="InterPro" id="IPR036291">
    <property type="entry name" value="NAD(P)-bd_dom_sf"/>
</dbReference>
<evidence type="ECO:0000313" key="3">
    <source>
        <dbReference type="Proteomes" id="UP000290439"/>
    </source>
</evidence>
<dbReference type="Proteomes" id="UP000290439">
    <property type="component" value="Chromosome"/>
</dbReference>
<organism evidence="2 3">
    <name type="scientific">Nocardia cyriacigeorgica</name>
    <dbReference type="NCBI Taxonomy" id="135487"/>
    <lineage>
        <taxon>Bacteria</taxon>
        <taxon>Bacillati</taxon>
        <taxon>Actinomycetota</taxon>
        <taxon>Actinomycetes</taxon>
        <taxon>Mycobacteriales</taxon>
        <taxon>Nocardiaceae</taxon>
        <taxon>Nocardia</taxon>
    </lineage>
</organism>
<dbReference type="InterPro" id="IPR016040">
    <property type="entry name" value="NAD(P)-bd_dom"/>
</dbReference>
<dbReference type="EMBL" id="LR215973">
    <property type="protein sequence ID" value="VFA99689.1"/>
    <property type="molecule type" value="Genomic_DNA"/>
</dbReference>
<proteinExistence type="predicted"/>
<evidence type="ECO:0000259" key="1">
    <source>
        <dbReference type="Pfam" id="PF13460"/>
    </source>
</evidence>
<dbReference type="SUPFAM" id="SSF51735">
    <property type="entry name" value="NAD(P)-binding Rossmann-fold domains"/>
    <property type="match status" value="1"/>
</dbReference>